<gene>
    <name evidence="1" type="ORF">PR048_016851</name>
</gene>
<accession>A0ABQ9H7V1</accession>
<dbReference type="EMBL" id="JARBHB010000006">
    <property type="protein sequence ID" value="KAJ8880382.1"/>
    <property type="molecule type" value="Genomic_DNA"/>
</dbReference>
<sequence>MMPLVGGFSRGSPVSPAPSFRRCSMLTSIALIGSEDLAVKSHLNLFTHSDKSRFIDTHKTPYYRVKRCRERKINIEASERVNVDESAEAKLSGYHDQNTSSRKSGIKIGTYLQTPNEAVHRLVAKLHLDDTQSLGEGYRLLDYFADLRVLPTSGLKCVATLVLVHPLEAFQTDKEREREIDRGRVGEREKERERERERFGLPCVVTNPILRVNHGVRVALQRTDLKAACREICRQVLALTKQTLPRTLADSPSAHNCVHKADEIRFSSTRHNYQLSYLWRREEKESAEGRRKEPGWRTEDTRKMTRERGEDFILFFTSAASLAATGREARLRASFKEENNGCHCLLAKVSKRAYQPCRGSEITDNRQAGNTARPASRSDEALAVRVSVARIAPSLLGLGRGGSIPLLINREQRSKYRPDCVVARNQPGPAQSWIARKCPRPRTSLAPRGSDCEINDEVISYSRPQDLASRRQAFVPATSSPAAIHPEAGSTIDARWQHGLCRRQPGSEHRSIVKTRISLVARVERRTSELEWCNSFCADLRYDLRSSFVLRWCNRALVNEGKLCLVTKFTQRRSQWVLWCSDRSVINLWREGCFGDDYRPISRSITQNSPVSPKPTPVRMTCAHSCDSWTSNKTLSSGAARFTRQAITVMPHHKSNWEGVPSSSGYAGQKMLVCANMINWPRANGRARNQFGVRRGNWSLLAGRVRSPLLEDFAPDKGGYG</sequence>
<evidence type="ECO:0000313" key="2">
    <source>
        <dbReference type="Proteomes" id="UP001159363"/>
    </source>
</evidence>
<dbReference type="Proteomes" id="UP001159363">
    <property type="component" value="Chromosome 5"/>
</dbReference>
<protein>
    <submittedName>
        <fullName evidence="1">Uncharacterized protein</fullName>
    </submittedName>
</protein>
<name>A0ABQ9H7V1_9NEOP</name>
<reference evidence="1 2" key="1">
    <citation type="submission" date="2023-02" db="EMBL/GenBank/DDBJ databases">
        <title>LHISI_Scaffold_Assembly.</title>
        <authorList>
            <person name="Stuart O.P."/>
            <person name="Cleave R."/>
            <person name="Magrath M.J.L."/>
            <person name="Mikheyev A.S."/>
        </authorList>
    </citation>
    <scope>NUCLEOTIDE SEQUENCE [LARGE SCALE GENOMIC DNA]</scope>
    <source>
        <strain evidence="1">Daus_M_001</strain>
        <tissue evidence="1">Leg muscle</tissue>
    </source>
</reference>
<keyword evidence="2" id="KW-1185">Reference proteome</keyword>
<organism evidence="1 2">
    <name type="scientific">Dryococelus australis</name>
    <dbReference type="NCBI Taxonomy" id="614101"/>
    <lineage>
        <taxon>Eukaryota</taxon>
        <taxon>Metazoa</taxon>
        <taxon>Ecdysozoa</taxon>
        <taxon>Arthropoda</taxon>
        <taxon>Hexapoda</taxon>
        <taxon>Insecta</taxon>
        <taxon>Pterygota</taxon>
        <taxon>Neoptera</taxon>
        <taxon>Polyneoptera</taxon>
        <taxon>Phasmatodea</taxon>
        <taxon>Verophasmatodea</taxon>
        <taxon>Anareolatae</taxon>
        <taxon>Phasmatidae</taxon>
        <taxon>Eurycanthinae</taxon>
        <taxon>Dryococelus</taxon>
    </lineage>
</organism>
<proteinExistence type="predicted"/>
<comment type="caution">
    <text evidence="1">The sequence shown here is derived from an EMBL/GenBank/DDBJ whole genome shotgun (WGS) entry which is preliminary data.</text>
</comment>
<evidence type="ECO:0000313" key="1">
    <source>
        <dbReference type="EMBL" id="KAJ8880382.1"/>
    </source>
</evidence>